<feature type="non-terminal residue" evidence="3">
    <location>
        <position position="1"/>
    </location>
</feature>
<dbReference type="GeneID" id="112541570"/>
<dbReference type="OrthoDB" id="9048348at2759"/>
<keyword evidence="2" id="KW-1185">Reference proteome</keyword>
<gene>
    <name evidence="3" type="primary">LOC112541570</name>
</gene>
<dbReference type="KEGG" id="pbi:112541570"/>
<organism evidence="2 3">
    <name type="scientific">Python bivittatus</name>
    <name type="common">Burmese python</name>
    <name type="synonym">Python molurus bivittatus</name>
    <dbReference type="NCBI Taxonomy" id="176946"/>
    <lineage>
        <taxon>Eukaryota</taxon>
        <taxon>Metazoa</taxon>
        <taxon>Chordata</taxon>
        <taxon>Craniata</taxon>
        <taxon>Vertebrata</taxon>
        <taxon>Euteleostomi</taxon>
        <taxon>Lepidosauria</taxon>
        <taxon>Squamata</taxon>
        <taxon>Bifurcata</taxon>
        <taxon>Unidentata</taxon>
        <taxon>Episquamata</taxon>
        <taxon>Toxicofera</taxon>
        <taxon>Serpentes</taxon>
        <taxon>Henophidia</taxon>
        <taxon>Pythonidae</taxon>
        <taxon>Python</taxon>
    </lineage>
</organism>
<dbReference type="RefSeq" id="XP_025027349.1">
    <property type="nucleotide sequence ID" value="XM_025171581.1"/>
</dbReference>
<evidence type="ECO:0000313" key="2">
    <source>
        <dbReference type="Proteomes" id="UP000695026"/>
    </source>
</evidence>
<evidence type="ECO:0000313" key="3">
    <source>
        <dbReference type="RefSeq" id="XP_025027349.1"/>
    </source>
</evidence>
<dbReference type="AlphaFoldDB" id="A0A9F5MV32"/>
<sequence>YKLQELTEQRRCLITNLEATVVDIQNICHRASERTTFIQTSEKELHELSKKKQQLLEVLESNWKELQEIQELAATQPDSVNEHKLQELTEQRRCLATELEATLAGIQNVCHRASERTMFIPPSERELPELLMKKQQLLEMLESNKKGLHDAQALAAAQPGSISDHKLQELIEQRRSLIANLETTMHEIQKAQELNSEGVSIVQPAEGELYELSVKRQEILEKLESVQRELDEASVAAAAQPGSVSEHTLYKLAEEKSRLVEELGQTTVSLLKAESAASEKVLIGKPADGGENGLGELWTLYEKQHFKETENIEKVHHYASVEHLQPIAKELNQLSAKKQLLRTYLESNWDALQQAQILAAIDPGSVSEHKLQELSEERRNLSKELKKVFQEILVLQQGASEKFLARQPGEDKQKQLTEQRKHLTAELEATVKNIQRAERYASEVLVVIRPSGK</sequence>
<accession>A0A9F5MV32</accession>
<protein>
    <submittedName>
        <fullName evidence="3">Myosin-9-like</fullName>
    </submittedName>
</protein>
<name>A0A9F5MV32_PYTBI</name>
<feature type="coiled-coil region" evidence="1">
    <location>
        <begin position="371"/>
        <end position="440"/>
    </location>
</feature>
<keyword evidence="1" id="KW-0175">Coiled coil</keyword>
<reference evidence="3" key="1">
    <citation type="submission" date="2025-08" db="UniProtKB">
        <authorList>
            <consortium name="RefSeq"/>
        </authorList>
    </citation>
    <scope>IDENTIFICATION</scope>
    <source>
        <tissue evidence="3">Liver</tissue>
    </source>
</reference>
<proteinExistence type="predicted"/>
<evidence type="ECO:0000256" key="1">
    <source>
        <dbReference type="SAM" id="Coils"/>
    </source>
</evidence>
<feature type="coiled-coil region" evidence="1">
    <location>
        <begin position="167"/>
        <end position="236"/>
    </location>
</feature>
<dbReference type="Proteomes" id="UP000695026">
    <property type="component" value="Unplaced"/>
</dbReference>